<dbReference type="Proteomes" id="UP000186917">
    <property type="component" value="Unassembled WGS sequence"/>
</dbReference>
<dbReference type="KEGG" id="fln:FLA_2347"/>
<gene>
    <name evidence="2" type="ORF">SAMN05421788_106393</name>
</gene>
<proteinExistence type="predicted"/>
<keyword evidence="3" id="KW-1185">Reference proteome</keyword>
<keyword evidence="1" id="KW-1133">Transmembrane helix</keyword>
<dbReference type="PROSITE" id="PS51257">
    <property type="entry name" value="PROKAR_LIPOPROTEIN"/>
    <property type="match status" value="1"/>
</dbReference>
<protein>
    <submittedName>
        <fullName evidence="2">Uncharacterized protein</fullName>
    </submittedName>
</protein>
<dbReference type="EMBL" id="FTOR01000006">
    <property type="protein sequence ID" value="SIT25841.1"/>
    <property type="molecule type" value="Genomic_DNA"/>
</dbReference>
<evidence type="ECO:0000256" key="1">
    <source>
        <dbReference type="SAM" id="Phobius"/>
    </source>
</evidence>
<dbReference type="RefSeq" id="WP_096510930.1">
    <property type="nucleotide sequence ID" value="NZ_AP017422.1"/>
</dbReference>
<dbReference type="AlphaFoldDB" id="A0A173MFW8"/>
<evidence type="ECO:0000313" key="3">
    <source>
        <dbReference type="Proteomes" id="UP000186917"/>
    </source>
</evidence>
<feature type="transmembrane region" description="Helical" evidence="1">
    <location>
        <begin position="187"/>
        <end position="205"/>
    </location>
</feature>
<accession>A0A173MFW8</accession>
<evidence type="ECO:0000313" key="2">
    <source>
        <dbReference type="EMBL" id="SIT25841.1"/>
    </source>
</evidence>
<reference evidence="3" key="1">
    <citation type="submission" date="2017-01" db="EMBL/GenBank/DDBJ databases">
        <authorList>
            <person name="Varghese N."/>
            <person name="Submissions S."/>
        </authorList>
    </citation>
    <scope>NUCLEOTIDE SEQUENCE [LARGE SCALE GENOMIC DNA]</scope>
    <source>
        <strain evidence="3">DSM 21054</strain>
    </source>
</reference>
<feature type="transmembrane region" description="Helical" evidence="1">
    <location>
        <begin position="156"/>
        <end position="175"/>
    </location>
</feature>
<feature type="transmembrane region" description="Helical" evidence="1">
    <location>
        <begin position="225"/>
        <end position="246"/>
    </location>
</feature>
<dbReference type="STRING" id="477680.SAMN05421788_106393"/>
<keyword evidence="1" id="KW-0812">Transmembrane</keyword>
<name>A0A173MFW8_9BACT</name>
<dbReference type="OrthoDB" id="980033at2"/>
<keyword evidence="1" id="KW-0472">Membrane</keyword>
<organism evidence="2 3">
    <name type="scientific">Filimonas lacunae</name>
    <dbReference type="NCBI Taxonomy" id="477680"/>
    <lineage>
        <taxon>Bacteria</taxon>
        <taxon>Pseudomonadati</taxon>
        <taxon>Bacteroidota</taxon>
        <taxon>Chitinophagia</taxon>
        <taxon>Chitinophagales</taxon>
        <taxon>Chitinophagaceae</taxon>
        <taxon>Filimonas</taxon>
    </lineage>
</organism>
<sequence>MRRLLLPVLILLTIVLLSSCTFTTTTLSYRTTSKEFMQSLMDQDYDKCVSLMALEHPAMKEMNLDAGKLKEGIQNMRAVITGEYGSQLDFTFMSAEKRWTSSGEGSTLPNTTKVLLQIANKKEFGVIDLVFDDSSKKILSVRQLDVKSAIPSMNSFWLFGLIALCVPLFNIYMIIRVKRSGFRKKWLKYLAIVCLNVPAVLYTAFGGVHIELLDFQILLGFGFNYGGYLNSEWAFGIPLGGLYILWQLYKGKDKLVQMTMEEKPADEIVADKTGEEDRGTQAEL</sequence>